<feature type="transmembrane region" description="Helical" evidence="1">
    <location>
        <begin position="184"/>
        <end position="201"/>
    </location>
</feature>
<reference evidence="3 4" key="1">
    <citation type="submission" date="2018-09" db="EMBL/GenBank/DDBJ databases">
        <title>Murine metabolic-syndrome-specific gut microbial biobank.</title>
        <authorList>
            <person name="Liu C."/>
        </authorList>
    </citation>
    <scope>NUCLEOTIDE SEQUENCE [LARGE SCALE GENOMIC DNA]</scope>
    <source>
        <strain evidence="3 4">0.1xD8-82</strain>
    </source>
</reference>
<keyword evidence="3" id="KW-0808">Transferase</keyword>
<dbReference type="EMBL" id="RAYQ01000004">
    <property type="protein sequence ID" value="RKI92757.1"/>
    <property type="molecule type" value="Genomic_DNA"/>
</dbReference>
<dbReference type="InterPro" id="IPR002656">
    <property type="entry name" value="Acyl_transf_3_dom"/>
</dbReference>
<dbReference type="Proteomes" id="UP000280696">
    <property type="component" value="Unassembled WGS sequence"/>
</dbReference>
<feature type="transmembrane region" description="Helical" evidence="1">
    <location>
        <begin position="262"/>
        <end position="280"/>
    </location>
</feature>
<evidence type="ECO:0000259" key="2">
    <source>
        <dbReference type="Pfam" id="PF01757"/>
    </source>
</evidence>
<gene>
    <name evidence="3" type="ORF">D7V94_05385</name>
</gene>
<feature type="transmembrane region" description="Helical" evidence="1">
    <location>
        <begin position="20"/>
        <end position="38"/>
    </location>
</feature>
<feature type="transmembrane region" description="Helical" evidence="1">
    <location>
        <begin position="292"/>
        <end position="310"/>
    </location>
</feature>
<organism evidence="3 4">
    <name type="scientific">Parablautia intestinalis</name>
    <dbReference type="NCBI Taxonomy" id="2320100"/>
    <lineage>
        <taxon>Bacteria</taxon>
        <taxon>Bacillati</taxon>
        <taxon>Bacillota</taxon>
        <taxon>Clostridia</taxon>
        <taxon>Lachnospirales</taxon>
        <taxon>Lachnospiraceae</taxon>
        <taxon>Parablautia</taxon>
    </lineage>
</organism>
<protein>
    <submittedName>
        <fullName evidence="3">Acyltransferase</fullName>
    </submittedName>
</protein>
<evidence type="ECO:0000313" key="4">
    <source>
        <dbReference type="Proteomes" id="UP000280696"/>
    </source>
</evidence>
<dbReference type="GO" id="GO:0016020">
    <property type="term" value="C:membrane"/>
    <property type="evidence" value="ECO:0007669"/>
    <property type="project" value="TreeGrafter"/>
</dbReference>
<dbReference type="InterPro" id="IPR050879">
    <property type="entry name" value="Acyltransferase_3"/>
</dbReference>
<feature type="transmembrane region" description="Helical" evidence="1">
    <location>
        <begin position="59"/>
        <end position="77"/>
    </location>
</feature>
<feature type="transmembrane region" description="Helical" evidence="1">
    <location>
        <begin position="208"/>
        <end position="224"/>
    </location>
</feature>
<dbReference type="GO" id="GO:0016747">
    <property type="term" value="F:acyltransferase activity, transferring groups other than amino-acyl groups"/>
    <property type="evidence" value="ECO:0007669"/>
    <property type="project" value="InterPro"/>
</dbReference>
<feature type="transmembrane region" description="Helical" evidence="1">
    <location>
        <begin position="143"/>
        <end position="164"/>
    </location>
</feature>
<proteinExistence type="predicted"/>
<keyword evidence="1" id="KW-1133">Transmembrane helix</keyword>
<keyword evidence="1" id="KW-0472">Membrane</keyword>
<evidence type="ECO:0000313" key="3">
    <source>
        <dbReference type="EMBL" id="RKI92757.1"/>
    </source>
</evidence>
<dbReference type="PANTHER" id="PTHR23028:SF53">
    <property type="entry name" value="ACYL_TRANSF_3 DOMAIN-CONTAINING PROTEIN"/>
    <property type="match status" value="1"/>
</dbReference>
<dbReference type="GO" id="GO:0000271">
    <property type="term" value="P:polysaccharide biosynthetic process"/>
    <property type="evidence" value="ECO:0007669"/>
    <property type="project" value="TreeGrafter"/>
</dbReference>
<keyword evidence="1" id="KW-0812">Transmembrane</keyword>
<feature type="transmembrane region" description="Helical" evidence="1">
    <location>
        <begin position="230"/>
        <end position="250"/>
    </location>
</feature>
<feature type="domain" description="Acyltransferase 3" evidence="2">
    <location>
        <begin position="8"/>
        <end position="306"/>
    </location>
</feature>
<dbReference type="OrthoDB" id="9814807at2"/>
<feature type="transmembrane region" description="Helical" evidence="1">
    <location>
        <begin position="118"/>
        <end position="136"/>
    </location>
</feature>
<sequence>MVLSVHVTQRTGIDFSVGAYGVQLFFILSGYLAFYSFANKNYSAIEYYKKRAVRILPTYWFCLILVYLQDIVWGIFINKLSIQEIFTSQCSPRFLRYFFGLQCIIPSDNWDLWNNHNALWTMSSFIAFYIITPFLYKVLNKLYTSFICTVIFLVGRPFLIKAIQLWLIDYPAEAHIEWFSTNNPISELYCFLLGCTLFLAIKEEKQNTYIFIITILLIVTRFEWYPFEFIFVIFIYIAIAMPPLTHSNIVSKFISIISNGSFALYLIHPIVLIIASDIWQKCGIHNKWIYTLYLYFFCISVSYCIYYLGIIKIENYIQQKVYNKHQTYS</sequence>
<accession>A0A3A9AMY9</accession>
<keyword evidence="4" id="KW-1185">Reference proteome</keyword>
<comment type="caution">
    <text evidence="3">The sequence shown here is derived from an EMBL/GenBank/DDBJ whole genome shotgun (WGS) entry which is preliminary data.</text>
</comment>
<keyword evidence="3" id="KW-0012">Acyltransferase</keyword>
<dbReference type="PANTHER" id="PTHR23028">
    <property type="entry name" value="ACETYLTRANSFERASE"/>
    <property type="match status" value="1"/>
</dbReference>
<dbReference type="AlphaFoldDB" id="A0A3A9AMY9"/>
<name>A0A3A9AMY9_9FIRM</name>
<evidence type="ECO:0000256" key="1">
    <source>
        <dbReference type="SAM" id="Phobius"/>
    </source>
</evidence>
<dbReference type="Pfam" id="PF01757">
    <property type="entry name" value="Acyl_transf_3"/>
    <property type="match status" value="1"/>
</dbReference>